<sequence length="538" mass="56443">MIWGVLSALGGVGVFLVGMAMLTAGLKGLAGRKMRDVLGRFTNTPLSGAVTGALTTAAIQSSSATTVAAVGFVASGMLTFPQALGIIFGANIGTTMTGWIVATLGFKLDLGTAMLPAVFLGALLHLSGRPQLSRAGLALAGFSLLFIGIDQMKLALAAFEGVVTPTDFPSDTLLGRLELVGIGLLITLVTQSSSAGVATALAALGAGAISFPQAAAMVIGMDVGTTVTALLATVGGGTMARRTGLAHVIYNILTGVLAFFLLGPFSTLVAPLIAEGNGQIALVGFHSMFNALGVLLVLPLARPFARMIEWMVPERAGPLTRGLDPALLSAPRIATEVTVAAVDGLSTALADHLVLKLHGGPPPDALHHSRATLEAALAETQDYLGKIVVPAGAPAIAAQVAGSFHALDHLFRLLYRCDQDDRIEVLSHSGRLRRLRRLLAGGAARHARPDDPEATERMLDRLRAIMREQRKSPRDRLVTEAVHGKIPDEVAHAQITALRWLHRVSYHLWRIRVHQNAVHMSAPAVPLPEEARIDVAQD</sequence>
<dbReference type="AlphaFoldDB" id="A0A239EC95"/>
<reference evidence="7 8" key="1">
    <citation type="submission" date="2017-06" db="EMBL/GenBank/DDBJ databases">
        <authorList>
            <person name="Kim H.J."/>
            <person name="Triplett B.A."/>
        </authorList>
    </citation>
    <scope>NUCLEOTIDE SEQUENCE [LARGE SCALE GENOMIC DNA]</scope>
    <source>
        <strain evidence="7 8">DSM 29339</strain>
    </source>
</reference>
<dbReference type="PANTHER" id="PTHR10010:SF46">
    <property type="entry name" value="SODIUM-DEPENDENT PHOSPHATE TRANSPORT PROTEIN 2B"/>
    <property type="match status" value="1"/>
</dbReference>
<dbReference type="Pfam" id="PF02690">
    <property type="entry name" value="Na_Pi_cotrans"/>
    <property type="match status" value="2"/>
</dbReference>
<feature type="transmembrane region" description="Helical" evidence="6">
    <location>
        <begin position="46"/>
        <end position="74"/>
    </location>
</feature>
<feature type="transmembrane region" description="Helical" evidence="6">
    <location>
        <begin position="108"/>
        <end position="126"/>
    </location>
</feature>
<proteinExistence type="predicted"/>
<dbReference type="EMBL" id="FZOY01000002">
    <property type="protein sequence ID" value="SNS42227.1"/>
    <property type="molecule type" value="Genomic_DNA"/>
</dbReference>
<feature type="transmembrane region" description="Helical" evidence="6">
    <location>
        <begin position="248"/>
        <end position="274"/>
    </location>
</feature>
<feature type="transmembrane region" description="Helical" evidence="6">
    <location>
        <begin position="6"/>
        <end position="26"/>
    </location>
</feature>
<evidence type="ECO:0000256" key="4">
    <source>
        <dbReference type="ARBA" id="ARBA00022989"/>
    </source>
</evidence>
<evidence type="ECO:0000256" key="3">
    <source>
        <dbReference type="ARBA" id="ARBA00022692"/>
    </source>
</evidence>
<dbReference type="OrthoDB" id="9763003at2"/>
<dbReference type="GO" id="GO:0005886">
    <property type="term" value="C:plasma membrane"/>
    <property type="evidence" value="ECO:0007669"/>
    <property type="project" value="UniProtKB-SubCell"/>
</dbReference>
<name>A0A239EC95_9RHOB</name>
<feature type="transmembrane region" description="Helical" evidence="6">
    <location>
        <begin position="179"/>
        <end position="209"/>
    </location>
</feature>
<keyword evidence="2" id="KW-1003">Cell membrane</keyword>
<dbReference type="NCBIfam" id="NF037997">
    <property type="entry name" value="Na_Pi_symport"/>
    <property type="match status" value="1"/>
</dbReference>
<evidence type="ECO:0000256" key="2">
    <source>
        <dbReference type="ARBA" id="ARBA00022475"/>
    </source>
</evidence>
<evidence type="ECO:0000256" key="6">
    <source>
        <dbReference type="SAM" id="Phobius"/>
    </source>
</evidence>
<feature type="transmembrane region" description="Helical" evidence="6">
    <location>
        <begin position="132"/>
        <end position="149"/>
    </location>
</feature>
<protein>
    <submittedName>
        <fullName evidence="7">Phosphate:Na+ symporter</fullName>
    </submittedName>
</protein>
<dbReference type="PANTHER" id="PTHR10010">
    <property type="entry name" value="SOLUTE CARRIER FAMILY 34 SODIUM PHOSPHATE , MEMBER 2-RELATED"/>
    <property type="match status" value="1"/>
</dbReference>
<evidence type="ECO:0000256" key="1">
    <source>
        <dbReference type="ARBA" id="ARBA00004651"/>
    </source>
</evidence>
<dbReference type="GO" id="GO:0005436">
    <property type="term" value="F:sodium:phosphate symporter activity"/>
    <property type="evidence" value="ECO:0007669"/>
    <property type="project" value="InterPro"/>
</dbReference>
<dbReference type="RefSeq" id="WP_089231765.1">
    <property type="nucleotide sequence ID" value="NZ_FZOY01000002.1"/>
</dbReference>
<dbReference type="Proteomes" id="UP000198426">
    <property type="component" value="Unassembled WGS sequence"/>
</dbReference>
<evidence type="ECO:0000256" key="5">
    <source>
        <dbReference type="ARBA" id="ARBA00023136"/>
    </source>
</evidence>
<evidence type="ECO:0000313" key="8">
    <source>
        <dbReference type="Proteomes" id="UP000198426"/>
    </source>
</evidence>
<feature type="transmembrane region" description="Helical" evidence="6">
    <location>
        <begin position="280"/>
        <end position="301"/>
    </location>
</feature>
<feature type="transmembrane region" description="Helical" evidence="6">
    <location>
        <begin position="215"/>
        <end position="236"/>
    </location>
</feature>
<evidence type="ECO:0000313" key="7">
    <source>
        <dbReference type="EMBL" id="SNS42227.1"/>
    </source>
</evidence>
<dbReference type="GO" id="GO:0044341">
    <property type="term" value="P:sodium-dependent phosphate transport"/>
    <property type="evidence" value="ECO:0007669"/>
    <property type="project" value="InterPro"/>
</dbReference>
<keyword evidence="5 6" id="KW-0472">Membrane</keyword>
<accession>A0A239EC95</accession>
<comment type="subcellular location">
    <subcellularLocation>
        <location evidence="1">Cell membrane</location>
        <topology evidence="1">Multi-pass membrane protein</topology>
    </subcellularLocation>
</comment>
<keyword evidence="4 6" id="KW-1133">Transmembrane helix</keyword>
<feature type="transmembrane region" description="Helical" evidence="6">
    <location>
        <begin position="80"/>
        <end position="101"/>
    </location>
</feature>
<keyword evidence="8" id="KW-1185">Reference proteome</keyword>
<keyword evidence="3 6" id="KW-0812">Transmembrane</keyword>
<gene>
    <name evidence="7" type="ORF">SAMN05421757_10276</name>
</gene>
<organism evidence="7 8">
    <name type="scientific">Tropicimonas sediminicola</name>
    <dbReference type="NCBI Taxonomy" id="1031541"/>
    <lineage>
        <taxon>Bacteria</taxon>
        <taxon>Pseudomonadati</taxon>
        <taxon>Pseudomonadota</taxon>
        <taxon>Alphaproteobacteria</taxon>
        <taxon>Rhodobacterales</taxon>
        <taxon>Roseobacteraceae</taxon>
        <taxon>Tropicimonas</taxon>
    </lineage>
</organism>
<dbReference type="InterPro" id="IPR003841">
    <property type="entry name" value="Na/Pi_transpt"/>
</dbReference>